<dbReference type="InterPro" id="IPR050491">
    <property type="entry name" value="AmpC-like"/>
</dbReference>
<evidence type="ECO:0000313" key="7">
    <source>
        <dbReference type="EMBL" id="EPX60462.1"/>
    </source>
</evidence>
<sequence length="605" mass="66369">MNREHTFSRRQTLYGCTALLGFGLLAAGCDGDNPPAEQPKDPYAEVKMEVSRLIESGMAEGKVPGLSIALVDDQEVVWAQGFGFAEQAARRPATAETLYEIGSISKLFTATAVMQQVERGRVALDRPIQELIPDFTLQSRFPESGPITPRNLLTHHAGIPEQYVGAYTPKVLSLPERMELLRQEHQTAPAEQIWAYSNTGLVVAGRAVEMASGMEFTAAMKQNLLGPLGMSQSSFRVEPHMVPNMSVGHGSLATSHAPPHWLDGEGPAGSMRSSVLDMSRFIKMLLANGKAGETTIVQPETLREMWRQQNVGAPLDLDTRVGITWFLDDLSLANGQSARLVHHGGATLFFRSMLALLPEHKLGVIVLTNTDAAREFSPFIAEEALALALKAKTGLEVVARPREPQVQPVTRPVEELRALEGLYATELGPMKVAVENGDLVANLTALRLVLAPHQQGLFKTELQGTPLWLSFDRIAGHDVVLRQGSEPRLLWSGRQFLGERITPSELTESWKRRLGQYGVPKGGPREFFERARLSQGEGCLLLEIYSAMPGEASTLLLKPEGEERAIVLGLGRGKGEVVRFERQGETQFLYTKGVRLQLESPAESH</sequence>
<dbReference type="Pfam" id="PF00144">
    <property type="entry name" value="Beta-lactamase"/>
    <property type="match status" value="1"/>
</dbReference>
<accession>S9PDR3</accession>
<dbReference type="InterPro" id="IPR012338">
    <property type="entry name" value="Beta-lactam/transpept-like"/>
</dbReference>
<name>S9PDR3_CYSF2</name>
<dbReference type="PROSITE" id="PS51257">
    <property type="entry name" value="PROKAR_LIPOPROTEIN"/>
    <property type="match status" value="1"/>
</dbReference>
<evidence type="ECO:0000256" key="1">
    <source>
        <dbReference type="ARBA" id="ARBA00001526"/>
    </source>
</evidence>
<dbReference type="EMBL" id="ANAH02000013">
    <property type="protein sequence ID" value="EPX60462.1"/>
    <property type="molecule type" value="Genomic_DNA"/>
</dbReference>
<gene>
    <name evidence="7" type="ORF">D187_001949</name>
</gene>
<evidence type="ECO:0000256" key="5">
    <source>
        <dbReference type="RuleBase" id="RU361140"/>
    </source>
</evidence>
<evidence type="ECO:0000256" key="3">
    <source>
        <dbReference type="ARBA" id="ARBA00022801"/>
    </source>
</evidence>
<dbReference type="EC" id="3.5.2.6" evidence="5"/>
<organism evidence="7 8">
    <name type="scientific">Cystobacter fuscus (strain ATCC 25194 / DSM 2262 / NBRC 100088 / M29)</name>
    <dbReference type="NCBI Taxonomy" id="1242864"/>
    <lineage>
        <taxon>Bacteria</taxon>
        <taxon>Pseudomonadati</taxon>
        <taxon>Myxococcota</taxon>
        <taxon>Myxococcia</taxon>
        <taxon>Myxococcales</taxon>
        <taxon>Cystobacterineae</taxon>
        <taxon>Archangiaceae</taxon>
        <taxon>Cystobacter</taxon>
    </lineage>
</organism>
<dbReference type="InterPro" id="IPR001466">
    <property type="entry name" value="Beta-lactam-related"/>
</dbReference>
<dbReference type="GO" id="GO:0030288">
    <property type="term" value="C:outer membrane-bounded periplasmic space"/>
    <property type="evidence" value="ECO:0007669"/>
    <property type="project" value="InterPro"/>
</dbReference>
<evidence type="ECO:0000259" key="6">
    <source>
        <dbReference type="Pfam" id="PF00144"/>
    </source>
</evidence>
<dbReference type="InterPro" id="IPR001586">
    <property type="entry name" value="Beta-lactam_class-C_AS"/>
</dbReference>
<feature type="domain" description="Beta-lactamase-related" evidence="6">
    <location>
        <begin position="51"/>
        <end position="373"/>
    </location>
</feature>
<dbReference type="eggNOG" id="COG1680">
    <property type="taxonomic scope" value="Bacteria"/>
</dbReference>
<dbReference type="RefSeq" id="WP_002628098.1">
    <property type="nucleotide sequence ID" value="NZ_ANAH02000013.1"/>
</dbReference>
<comment type="catalytic activity">
    <reaction evidence="1 5">
        <text>a beta-lactam + H2O = a substituted beta-amino acid</text>
        <dbReference type="Rhea" id="RHEA:20401"/>
        <dbReference type="ChEBI" id="CHEBI:15377"/>
        <dbReference type="ChEBI" id="CHEBI:35627"/>
        <dbReference type="ChEBI" id="CHEBI:140347"/>
        <dbReference type="EC" id="3.5.2.6"/>
    </reaction>
</comment>
<proteinExistence type="inferred from homology"/>
<dbReference type="Gene3D" id="3.40.710.10">
    <property type="entry name" value="DD-peptidase/beta-lactamase superfamily"/>
    <property type="match status" value="1"/>
</dbReference>
<keyword evidence="8" id="KW-1185">Reference proteome</keyword>
<dbReference type="PROSITE" id="PS00336">
    <property type="entry name" value="BETA_LACTAMASE_C"/>
    <property type="match status" value="1"/>
</dbReference>
<keyword evidence="3 5" id="KW-0378">Hydrolase</keyword>
<comment type="caution">
    <text evidence="7">The sequence shown here is derived from an EMBL/GenBank/DDBJ whole genome shotgun (WGS) entry which is preliminary data.</text>
</comment>
<dbReference type="AlphaFoldDB" id="S9PDR3"/>
<reference evidence="7" key="1">
    <citation type="submission" date="2013-05" db="EMBL/GenBank/DDBJ databases">
        <title>Genome assembly of Cystobacter fuscus DSM 2262.</title>
        <authorList>
            <person name="Sharma G."/>
            <person name="Khatri I."/>
            <person name="Kaur C."/>
            <person name="Mayilraj S."/>
            <person name="Subramanian S."/>
        </authorList>
    </citation>
    <scope>NUCLEOTIDE SEQUENCE [LARGE SCALE GENOMIC DNA]</scope>
    <source>
        <strain evidence="7">DSM 2262</strain>
    </source>
</reference>
<dbReference type="PANTHER" id="PTHR46825:SF9">
    <property type="entry name" value="BETA-LACTAMASE-RELATED DOMAIN-CONTAINING PROTEIN"/>
    <property type="match status" value="1"/>
</dbReference>
<comment type="similarity">
    <text evidence="2 5">Belongs to the class-C beta-lactamase family.</text>
</comment>
<evidence type="ECO:0000313" key="8">
    <source>
        <dbReference type="Proteomes" id="UP000011682"/>
    </source>
</evidence>
<dbReference type="Proteomes" id="UP000011682">
    <property type="component" value="Unassembled WGS sequence"/>
</dbReference>
<dbReference type="GO" id="GO:0017001">
    <property type="term" value="P:antibiotic catabolic process"/>
    <property type="evidence" value="ECO:0007669"/>
    <property type="project" value="InterPro"/>
</dbReference>
<dbReference type="GO" id="GO:0008800">
    <property type="term" value="F:beta-lactamase activity"/>
    <property type="evidence" value="ECO:0007669"/>
    <property type="project" value="UniProtKB-UniRule"/>
</dbReference>
<evidence type="ECO:0000256" key="2">
    <source>
        <dbReference type="ARBA" id="ARBA00007840"/>
    </source>
</evidence>
<evidence type="ECO:0000256" key="4">
    <source>
        <dbReference type="ARBA" id="ARBA00023251"/>
    </source>
</evidence>
<protein>
    <recommendedName>
        <fullName evidence="5">Beta-lactamase</fullName>
        <ecNumber evidence="5">3.5.2.6</ecNumber>
    </recommendedName>
</protein>
<dbReference type="SUPFAM" id="SSF56601">
    <property type="entry name" value="beta-lactamase/transpeptidase-like"/>
    <property type="match status" value="1"/>
</dbReference>
<dbReference type="GO" id="GO:0046677">
    <property type="term" value="P:response to antibiotic"/>
    <property type="evidence" value="ECO:0007669"/>
    <property type="project" value="UniProtKB-UniRule"/>
</dbReference>
<dbReference type="PANTHER" id="PTHR46825">
    <property type="entry name" value="D-ALANYL-D-ALANINE-CARBOXYPEPTIDASE/ENDOPEPTIDASE AMPH"/>
    <property type="match status" value="1"/>
</dbReference>
<keyword evidence="4 5" id="KW-0046">Antibiotic resistance</keyword>